<dbReference type="InterPro" id="IPR000031">
    <property type="entry name" value="PurE_dom"/>
</dbReference>
<evidence type="ECO:0000256" key="3">
    <source>
        <dbReference type="HAMAP-Rule" id="MF_01929"/>
    </source>
</evidence>
<feature type="binding site" evidence="3">
    <location>
        <position position="13"/>
    </location>
    <ligand>
        <name>substrate</name>
    </ligand>
</feature>
<dbReference type="Proteomes" id="UP000604730">
    <property type="component" value="Unassembled WGS sequence"/>
</dbReference>
<feature type="domain" description="PurE" evidence="5">
    <location>
        <begin position="2"/>
        <end position="150"/>
    </location>
</feature>
<dbReference type="EMBL" id="JAEPRJ010000001">
    <property type="protein sequence ID" value="MBK5897939.1"/>
    <property type="molecule type" value="Genomic_DNA"/>
</dbReference>
<evidence type="ECO:0000256" key="1">
    <source>
        <dbReference type="ARBA" id="ARBA00022755"/>
    </source>
</evidence>
<sequence>MSKVGIVMGSDSDLSVMKAAMETLEKFGIEYDVTVISAHRMPDIFFEYAKSAESKYDVLIAGAGGAAHLPGMAAAITPIPVIGVPILTKSLGGVDSLYSIVQMPAGIPVATVAINGAKNAAILAAKIISVREPEVRQKIKDFAEGLKDEVLAKKTKIEKVGYKTYLEEMN</sequence>
<dbReference type="InterPro" id="IPR024694">
    <property type="entry name" value="PurE_prokaryotes"/>
</dbReference>
<evidence type="ECO:0000256" key="4">
    <source>
        <dbReference type="PIRNR" id="PIRNR001338"/>
    </source>
</evidence>
<dbReference type="HAMAP" id="MF_01929">
    <property type="entry name" value="PurE_classI"/>
    <property type="match status" value="1"/>
</dbReference>
<evidence type="ECO:0000256" key="2">
    <source>
        <dbReference type="ARBA" id="ARBA00023235"/>
    </source>
</evidence>
<dbReference type="Pfam" id="PF00731">
    <property type="entry name" value="AIRC"/>
    <property type="match status" value="1"/>
</dbReference>
<dbReference type="GO" id="GO:0004638">
    <property type="term" value="F:phosphoribosylaminoimidazole carboxylase activity"/>
    <property type="evidence" value="ECO:0007669"/>
    <property type="project" value="UniProtKB-EC"/>
</dbReference>
<protein>
    <recommendedName>
        <fullName evidence="3 4">N5-carboxyaminoimidazole ribonucleotide mutase</fullName>
        <shortName evidence="3 4">N5-CAIR mutase</shortName>
        <ecNumber evidence="3 4">5.4.99.18</ecNumber>
    </recommendedName>
    <alternativeName>
        <fullName evidence="3">5-(carboxyamino)imidazole ribonucleotide mutase</fullName>
    </alternativeName>
</protein>
<comment type="function">
    <text evidence="3 4">Catalyzes the conversion of N5-carboxyaminoimidazole ribonucleotide (N5-CAIR) to 4-carboxy-5-aminoimidazole ribonucleotide (CAIR).</text>
</comment>
<feature type="binding site" evidence="3">
    <location>
        <position position="40"/>
    </location>
    <ligand>
        <name>substrate</name>
    </ligand>
</feature>
<organism evidence="6 7">
    <name type="scientific">Catonella massiliensis</name>
    <dbReference type="NCBI Taxonomy" id="2799636"/>
    <lineage>
        <taxon>Bacteria</taxon>
        <taxon>Bacillati</taxon>
        <taxon>Bacillota</taxon>
        <taxon>Clostridia</taxon>
        <taxon>Lachnospirales</taxon>
        <taxon>Lachnospiraceae</taxon>
        <taxon>Catonella</taxon>
    </lineage>
</organism>
<evidence type="ECO:0000313" key="6">
    <source>
        <dbReference type="EMBL" id="MBK5897939.1"/>
    </source>
</evidence>
<dbReference type="SUPFAM" id="SSF52255">
    <property type="entry name" value="N5-CAIR mutase (phosphoribosylaminoimidazole carboxylase, PurE)"/>
    <property type="match status" value="1"/>
</dbReference>
<dbReference type="PANTHER" id="PTHR23046">
    <property type="entry name" value="PHOSPHORIBOSYLAMINOIMIDAZOLE CARBOXYLASE CATALYTIC SUBUNIT"/>
    <property type="match status" value="1"/>
</dbReference>
<evidence type="ECO:0000259" key="5">
    <source>
        <dbReference type="SMART" id="SM01001"/>
    </source>
</evidence>
<comment type="similarity">
    <text evidence="3">Belongs to the AIR carboxylase family. Class I subfamily.</text>
</comment>
<accession>A0ABS1J1B7</accession>
<dbReference type="RefSeq" id="WP_208429395.1">
    <property type="nucleotide sequence ID" value="NZ_JAEPRJ010000001.1"/>
</dbReference>
<comment type="caution">
    <text evidence="6">The sequence shown here is derived from an EMBL/GenBank/DDBJ whole genome shotgun (WGS) entry which is preliminary data.</text>
</comment>
<comment type="pathway">
    <text evidence="3 4">Purine metabolism; IMP biosynthesis via de novo pathway; 5-amino-1-(5-phospho-D-ribosyl)imidazole-4-carboxylate from 5-amino-1-(5-phospho-D-ribosyl)imidazole (N5-CAIR route): step 2/2.</text>
</comment>
<dbReference type="GO" id="GO:0034023">
    <property type="term" value="F:5-(carboxyamino)imidazole ribonucleotide mutase activity"/>
    <property type="evidence" value="ECO:0007669"/>
    <property type="project" value="UniProtKB-EC"/>
</dbReference>
<comment type="catalytic activity">
    <reaction evidence="3 4">
        <text>5-carboxyamino-1-(5-phospho-D-ribosyl)imidazole + H(+) = 5-amino-1-(5-phospho-D-ribosyl)imidazole-4-carboxylate</text>
        <dbReference type="Rhea" id="RHEA:13193"/>
        <dbReference type="ChEBI" id="CHEBI:15378"/>
        <dbReference type="ChEBI" id="CHEBI:58730"/>
        <dbReference type="ChEBI" id="CHEBI:77657"/>
        <dbReference type="EC" id="5.4.99.18"/>
    </reaction>
</comment>
<keyword evidence="2 3" id="KW-0413">Isomerase</keyword>
<dbReference type="NCBIfam" id="TIGR01162">
    <property type="entry name" value="purE"/>
    <property type="match status" value="1"/>
</dbReference>
<reference evidence="6 7" key="1">
    <citation type="submission" date="2021-01" db="EMBL/GenBank/DDBJ databases">
        <title>Isolation and description of Catonella massiliensis sp. nov., a novel Catonella species, isolated from a stable periodontitis subject.</title>
        <authorList>
            <person name="Antezack A."/>
            <person name="Boxberger M."/>
            <person name="La Scola B."/>
            <person name="Monnet-Corti V."/>
        </authorList>
    </citation>
    <scope>NUCLEOTIDE SEQUENCE [LARGE SCALE GENOMIC DNA]</scope>
    <source>
        <strain evidence="6 7">Marseille-Q4567</strain>
    </source>
</reference>
<keyword evidence="7" id="KW-1185">Reference proteome</keyword>
<dbReference type="PANTHER" id="PTHR23046:SF2">
    <property type="entry name" value="PHOSPHORIBOSYLAMINOIMIDAZOLE CARBOXYLASE"/>
    <property type="match status" value="1"/>
</dbReference>
<feature type="binding site" evidence="3">
    <location>
        <position position="10"/>
    </location>
    <ligand>
        <name>substrate</name>
    </ligand>
</feature>
<dbReference type="SMART" id="SM01001">
    <property type="entry name" value="AIRC"/>
    <property type="match status" value="1"/>
</dbReference>
<dbReference type="Gene3D" id="3.40.50.1970">
    <property type="match status" value="1"/>
</dbReference>
<dbReference type="EC" id="5.4.99.18" evidence="3 4"/>
<gene>
    <name evidence="3 6" type="primary">purE</name>
    <name evidence="6" type="ORF">JJN12_09145</name>
</gene>
<proteinExistence type="inferred from homology"/>
<dbReference type="PIRSF" id="PIRSF001338">
    <property type="entry name" value="AIR_carboxylase"/>
    <property type="match status" value="1"/>
</dbReference>
<evidence type="ECO:0000313" key="7">
    <source>
        <dbReference type="Proteomes" id="UP000604730"/>
    </source>
</evidence>
<keyword evidence="6" id="KW-0456">Lyase</keyword>
<dbReference type="InterPro" id="IPR033747">
    <property type="entry name" value="PurE_ClassI"/>
</dbReference>
<keyword evidence="1 3" id="KW-0658">Purine biosynthesis</keyword>
<name>A0ABS1J1B7_9FIRM</name>